<feature type="compositionally biased region" description="Low complexity" evidence="1">
    <location>
        <begin position="273"/>
        <end position="293"/>
    </location>
</feature>
<keyword evidence="2" id="KW-0812">Transmembrane</keyword>
<comment type="caution">
    <text evidence="3">The sequence shown here is derived from an EMBL/GenBank/DDBJ whole genome shotgun (WGS) entry which is preliminary data.</text>
</comment>
<dbReference type="Pfam" id="PF14605">
    <property type="entry name" value="Nup35_RRM_2"/>
    <property type="match status" value="1"/>
</dbReference>
<evidence type="ECO:0000313" key="4">
    <source>
        <dbReference type="Proteomes" id="UP000674318"/>
    </source>
</evidence>
<accession>A0A836I303</accession>
<sequence length="576" mass="63751">MWKQTVGDWQERRQRRHGGPILDSPQAHLPEPVDTTESISRGFLPSGFHDRVPKSTYPASDGPETRPRPSQYTPLEQQTLGRFITSTWVVVSGVPADDILDVRDYFDAYVGCTVAHHLPLAASTQSEMYVQFASSLDAAQAVRTGVYSFNVEIGTAAAHPRSFAATNDIPARQLRSLELTVGWCRDLVFLESRERLRRQLLEAGPRNQRRAVLEPVSSVGKAPGTNELSGTPSPASPSLESSARGSDAAAATDGEDNNNAAAHPLLPRHRGRPSGSPSDSFSSTVTGPSSSRFAASASAQAGAAVSTNPSSPVPPPAWDLASNYPHSGAYHYAEQPFSDSHYSSLMRGGRQRSTVLSLFFHPCSCSPGAQWTIFFYVPVRFALLLLWTAWNAVSQLLSSPSAVLSHRRQPSLRQHNATHGDTAPAVPTQSLLPSPSQWRLRRSLRVGDVVPYAASPFEYISFLFYKYIPFAPEPQEVDVVLWSWLVLHSPRPQQSLRQLKQSVMVRQRPMNAMAGRFPTDNSLHVAATDLNQWGTQALGKTHRELPVLLAWRPAWWFTRYSPLSLFIMLVMFYYYY</sequence>
<keyword evidence="2" id="KW-1133">Transmembrane helix</keyword>
<feature type="region of interest" description="Disordered" evidence="1">
    <location>
        <begin position="408"/>
        <end position="433"/>
    </location>
</feature>
<dbReference type="EMBL" id="JAFJZO010000035">
    <property type="protein sequence ID" value="KAG5492483.1"/>
    <property type="molecule type" value="Genomic_DNA"/>
</dbReference>
<evidence type="ECO:0000256" key="1">
    <source>
        <dbReference type="SAM" id="MobiDB-lite"/>
    </source>
</evidence>
<dbReference type="Proteomes" id="UP000674318">
    <property type="component" value="Chromosome 35"/>
</dbReference>
<reference evidence="3 4" key="1">
    <citation type="submission" date="2021-02" db="EMBL/GenBank/DDBJ databases">
        <title>Porcisia hertigi Genome sequencing and assembly.</title>
        <authorList>
            <person name="Almutairi H."/>
            <person name="Gatherer D."/>
        </authorList>
    </citation>
    <scope>NUCLEOTIDE SEQUENCE [LARGE SCALE GENOMIC DNA]</scope>
    <source>
        <strain evidence="3 4">C119</strain>
    </source>
</reference>
<evidence type="ECO:0008006" key="5">
    <source>
        <dbReference type="Google" id="ProtNLM"/>
    </source>
</evidence>
<protein>
    <recommendedName>
        <fullName evidence="5">RRM domain-containing protein</fullName>
    </recommendedName>
</protein>
<feature type="region of interest" description="Disordered" evidence="1">
    <location>
        <begin position="212"/>
        <end position="293"/>
    </location>
</feature>
<gene>
    <name evidence="3" type="ORF">JKF63_01061</name>
</gene>
<feature type="compositionally biased region" description="Low complexity" evidence="1">
    <location>
        <begin position="232"/>
        <end position="243"/>
    </location>
</feature>
<dbReference type="GeneID" id="94287187"/>
<dbReference type="RefSeq" id="XP_067753267.1">
    <property type="nucleotide sequence ID" value="XM_067897110.1"/>
</dbReference>
<name>A0A836I303_9TRYP</name>
<evidence type="ECO:0000256" key="2">
    <source>
        <dbReference type="SAM" id="Phobius"/>
    </source>
</evidence>
<proteinExistence type="predicted"/>
<dbReference type="OrthoDB" id="272112at2759"/>
<dbReference type="KEGG" id="phet:94287187"/>
<keyword evidence="4" id="KW-1185">Reference proteome</keyword>
<evidence type="ECO:0000313" key="3">
    <source>
        <dbReference type="EMBL" id="KAG5492483.1"/>
    </source>
</evidence>
<dbReference type="AlphaFoldDB" id="A0A836I303"/>
<feature type="transmembrane region" description="Helical" evidence="2">
    <location>
        <begin position="554"/>
        <end position="575"/>
    </location>
</feature>
<organism evidence="3 4">
    <name type="scientific">Porcisia hertigi</name>
    <dbReference type="NCBI Taxonomy" id="2761500"/>
    <lineage>
        <taxon>Eukaryota</taxon>
        <taxon>Discoba</taxon>
        <taxon>Euglenozoa</taxon>
        <taxon>Kinetoplastea</taxon>
        <taxon>Metakinetoplastina</taxon>
        <taxon>Trypanosomatida</taxon>
        <taxon>Trypanosomatidae</taxon>
        <taxon>Leishmaniinae</taxon>
        <taxon>Porcisia</taxon>
    </lineage>
</organism>
<keyword evidence="2" id="KW-0472">Membrane</keyword>
<feature type="region of interest" description="Disordered" evidence="1">
    <location>
        <begin position="1"/>
        <end position="72"/>
    </location>
</feature>